<gene>
    <name evidence="2" type="ORF">O181_054532</name>
</gene>
<dbReference type="OrthoDB" id="5552562at2759"/>
<name>A0A9Q3EBW0_9BASI</name>
<sequence>MDITLELDNRYHKRQKEKSHFQENDPEASKPISSHRQNSSSSNQKKKKNFHFQKREKPHSSLLNKKSKLMGCEKDRKVKEGLCSSCGGKHSLEACFKRPQTQLSQPSGKLPKQRNA</sequence>
<dbReference type="EMBL" id="AVOT02024247">
    <property type="protein sequence ID" value="MBW0514817.1"/>
    <property type="molecule type" value="Genomic_DNA"/>
</dbReference>
<evidence type="ECO:0000256" key="1">
    <source>
        <dbReference type="SAM" id="MobiDB-lite"/>
    </source>
</evidence>
<dbReference type="Proteomes" id="UP000765509">
    <property type="component" value="Unassembled WGS sequence"/>
</dbReference>
<evidence type="ECO:0000313" key="3">
    <source>
        <dbReference type="Proteomes" id="UP000765509"/>
    </source>
</evidence>
<protein>
    <submittedName>
        <fullName evidence="2">Uncharacterized protein</fullName>
    </submittedName>
</protein>
<feature type="region of interest" description="Disordered" evidence="1">
    <location>
        <begin position="1"/>
        <end position="71"/>
    </location>
</feature>
<feature type="compositionally biased region" description="Low complexity" evidence="1">
    <location>
        <begin position="34"/>
        <end position="43"/>
    </location>
</feature>
<comment type="caution">
    <text evidence="2">The sequence shown here is derived from an EMBL/GenBank/DDBJ whole genome shotgun (WGS) entry which is preliminary data.</text>
</comment>
<dbReference type="AlphaFoldDB" id="A0A9Q3EBW0"/>
<proteinExistence type="predicted"/>
<reference evidence="2" key="1">
    <citation type="submission" date="2021-03" db="EMBL/GenBank/DDBJ databases">
        <title>Draft genome sequence of rust myrtle Austropuccinia psidii MF-1, a brazilian biotype.</title>
        <authorList>
            <person name="Quecine M.C."/>
            <person name="Pachon D.M.R."/>
            <person name="Bonatelli M.L."/>
            <person name="Correr F.H."/>
            <person name="Franceschini L.M."/>
            <person name="Leite T.F."/>
            <person name="Margarido G.R.A."/>
            <person name="Almeida C.A."/>
            <person name="Ferrarezi J.A."/>
            <person name="Labate C.A."/>
        </authorList>
    </citation>
    <scope>NUCLEOTIDE SEQUENCE</scope>
    <source>
        <strain evidence="2">MF-1</strain>
    </source>
</reference>
<organism evidence="2 3">
    <name type="scientific">Austropuccinia psidii MF-1</name>
    <dbReference type="NCBI Taxonomy" id="1389203"/>
    <lineage>
        <taxon>Eukaryota</taxon>
        <taxon>Fungi</taxon>
        <taxon>Dikarya</taxon>
        <taxon>Basidiomycota</taxon>
        <taxon>Pucciniomycotina</taxon>
        <taxon>Pucciniomycetes</taxon>
        <taxon>Pucciniales</taxon>
        <taxon>Sphaerophragmiaceae</taxon>
        <taxon>Austropuccinia</taxon>
    </lineage>
</organism>
<evidence type="ECO:0000313" key="2">
    <source>
        <dbReference type="EMBL" id="MBW0514817.1"/>
    </source>
</evidence>
<keyword evidence="3" id="KW-1185">Reference proteome</keyword>
<accession>A0A9Q3EBW0</accession>